<dbReference type="Proteomes" id="UP000095705">
    <property type="component" value="Plasmid pACMP1"/>
</dbReference>
<dbReference type="EMBL" id="MEHK01000005">
    <property type="protein sequence ID" value="OEJ21041.1"/>
    <property type="molecule type" value="Genomic_DNA"/>
</dbReference>
<sequence length="97" mass="10604">MSVSLEKKPQLLHFLAITTDAGTPAAKVHRLTLTPADTTYDDVVNDMHVEMRAIEGAEIHNVIAVDRSSAYAAARLGEIDEELFSAWLEQDRLAAGL</sequence>
<geneLocation type="plasmid" evidence="2">
    <name>pacmp1</name>
</geneLocation>
<organism evidence="1 2">
    <name type="scientific">Streptomyces subrutilus</name>
    <dbReference type="NCBI Taxonomy" id="36818"/>
    <lineage>
        <taxon>Bacteria</taxon>
        <taxon>Bacillati</taxon>
        <taxon>Actinomycetota</taxon>
        <taxon>Actinomycetes</taxon>
        <taxon>Kitasatosporales</taxon>
        <taxon>Streptomycetaceae</taxon>
        <taxon>Streptomyces</taxon>
    </lineage>
</organism>
<evidence type="ECO:0000313" key="2">
    <source>
        <dbReference type="Proteomes" id="UP000095705"/>
    </source>
</evidence>
<protein>
    <submittedName>
        <fullName evidence="1">Uncharacterized protein</fullName>
    </submittedName>
</protein>
<comment type="caution">
    <text evidence="1">The sequence shown here is derived from an EMBL/GenBank/DDBJ whole genome shotgun (WGS) entry which is preliminary data.</text>
</comment>
<proteinExistence type="predicted"/>
<dbReference type="AlphaFoldDB" id="A0A1E5NXR2"/>
<keyword evidence="1" id="KW-0614">Plasmid</keyword>
<name>A0A1E5NXR2_9ACTN</name>
<reference evidence="1 2" key="1">
    <citation type="submission" date="2016-08" db="EMBL/GenBank/DDBJ databases">
        <title>The complete genome of Streptomyces subrutilus 10-1-1.</title>
        <authorList>
            <person name="Chen X."/>
        </authorList>
    </citation>
    <scope>NUCLEOTIDE SEQUENCE [LARGE SCALE GENOMIC DNA]</scope>
    <source>
        <strain evidence="1 2">10-1-1</strain>
        <plasmid evidence="2">pacmp1</plasmid>
    </source>
</reference>
<gene>
    <name evidence="1" type="ORF">BGK67_34660</name>
</gene>
<evidence type="ECO:0000313" key="1">
    <source>
        <dbReference type="EMBL" id="OEJ21041.1"/>
    </source>
</evidence>
<accession>A0A1E5NXR2</accession>
<keyword evidence="2" id="KW-1185">Reference proteome</keyword>
<dbReference type="RefSeq" id="WP_069917929.1">
    <property type="nucleotide sequence ID" value="NZ_CM007203.1"/>
</dbReference>